<organism evidence="1">
    <name type="scientific">Oryza sativa subsp. japonica</name>
    <name type="common">Rice</name>
    <dbReference type="NCBI Taxonomy" id="39947"/>
    <lineage>
        <taxon>Eukaryota</taxon>
        <taxon>Viridiplantae</taxon>
        <taxon>Streptophyta</taxon>
        <taxon>Embryophyta</taxon>
        <taxon>Tracheophyta</taxon>
        <taxon>Spermatophyta</taxon>
        <taxon>Magnoliopsida</taxon>
        <taxon>Liliopsida</taxon>
        <taxon>Poales</taxon>
        <taxon>Poaceae</taxon>
        <taxon>BOP clade</taxon>
        <taxon>Oryzoideae</taxon>
        <taxon>Oryzeae</taxon>
        <taxon>Oryzinae</taxon>
        <taxon>Oryza</taxon>
        <taxon>Oryza sativa</taxon>
    </lineage>
</organism>
<proteinExistence type="predicted"/>
<accession>B9FH15</accession>
<sequence length="270" mass="29800">MGTLPVAHRFSLASAFLPRHRRPSPSAPNRRRRHGTVVAYMEPNPNSPSSIAGRLIGALPVVGLVARILSDEGGVCGDMIELRRVSPPRQQEVHRHGLPGLLRFQRTPRQGDPFYVLLCCWLAAVGGGLLKTEEILEGVARLRLSNDIEFEEETFLDMMKTAKEKRAKLKAPAPQIPMEARAEKALEAIYVCCFGQDMVEDVDVKLLCKMLNAVFPSVGRQAVERIVTSMAKQVAAGERKGPGVKTVSKEAAQRQLKDLEFLKQNKLDSA</sequence>
<dbReference type="PANTHER" id="PTHR36770:SF1">
    <property type="entry name" value="PHOTOSYSTEM I ASSEMBLY FACTOR PSA3, CHLOROPLASTIC"/>
    <property type="match status" value="1"/>
</dbReference>
<dbReference type="GO" id="GO:0048564">
    <property type="term" value="P:photosystem I assembly"/>
    <property type="evidence" value="ECO:0007669"/>
    <property type="project" value="InterPro"/>
</dbReference>
<dbReference type="InterPro" id="IPR037736">
    <property type="entry name" value="PSA3"/>
</dbReference>
<name>B9FH15_ORYSJ</name>
<dbReference type="Proteomes" id="UP000007752">
    <property type="component" value="Chromosome 5"/>
</dbReference>
<dbReference type="AlphaFoldDB" id="B9FH15"/>
<protein>
    <submittedName>
        <fullName evidence="1">Uncharacterized protein</fullName>
    </submittedName>
</protein>
<evidence type="ECO:0000313" key="1">
    <source>
        <dbReference type="EMBL" id="EEE64427.1"/>
    </source>
</evidence>
<reference evidence="1" key="1">
    <citation type="journal article" date="2005" name="PLoS Biol.">
        <title>The genomes of Oryza sativa: a history of duplications.</title>
        <authorList>
            <person name="Yu J."/>
            <person name="Wang J."/>
            <person name="Lin W."/>
            <person name="Li S."/>
            <person name="Li H."/>
            <person name="Zhou J."/>
            <person name="Ni P."/>
            <person name="Dong W."/>
            <person name="Hu S."/>
            <person name="Zeng C."/>
            <person name="Zhang J."/>
            <person name="Zhang Y."/>
            <person name="Li R."/>
            <person name="Xu Z."/>
            <person name="Li S."/>
            <person name="Li X."/>
            <person name="Zheng H."/>
            <person name="Cong L."/>
            <person name="Lin L."/>
            <person name="Yin J."/>
            <person name="Geng J."/>
            <person name="Li G."/>
            <person name="Shi J."/>
            <person name="Liu J."/>
            <person name="Lv H."/>
            <person name="Li J."/>
            <person name="Wang J."/>
            <person name="Deng Y."/>
            <person name="Ran L."/>
            <person name="Shi X."/>
            <person name="Wang X."/>
            <person name="Wu Q."/>
            <person name="Li C."/>
            <person name="Ren X."/>
            <person name="Wang J."/>
            <person name="Wang X."/>
            <person name="Li D."/>
            <person name="Liu D."/>
            <person name="Zhang X."/>
            <person name="Ji Z."/>
            <person name="Zhao W."/>
            <person name="Sun Y."/>
            <person name="Zhang Z."/>
            <person name="Bao J."/>
            <person name="Han Y."/>
            <person name="Dong L."/>
            <person name="Ji J."/>
            <person name="Chen P."/>
            <person name="Wu S."/>
            <person name="Liu J."/>
            <person name="Xiao Y."/>
            <person name="Bu D."/>
            <person name="Tan J."/>
            <person name="Yang L."/>
            <person name="Ye C."/>
            <person name="Zhang J."/>
            <person name="Xu J."/>
            <person name="Zhou Y."/>
            <person name="Yu Y."/>
            <person name="Zhang B."/>
            <person name="Zhuang S."/>
            <person name="Wei H."/>
            <person name="Liu B."/>
            <person name="Lei M."/>
            <person name="Yu H."/>
            <person name="Li Y."/>
            <person name="Xu H."/>
            <person name="Wei S."/>
            <person name="He X."/>
            <person name="Fang L."/>
            <person name="Zhang Z."/>
            <person name="Zhang Y."/>
            <person name="Huang X."/>
            <person name="Su Z."/>
            <person name="Tong W."/>
            <person name="Li J."/>
            <person name="Tong Z."/>
            <person name="Li S."/>
            <person name="Ye J."/>
            <person name="Wang L."/>
            <person name="Fang L."/>
            <person name="Lei T."/>
            <person name="Chen C."/>
            <person name="Chen H."/>
            <person name="Xu Z."/>
            <person name="Li H."/>
            <person name="Huang H."/>
            <person name="Zhang F."/>
            <person name="Xu H."/>
            <person name="Li N."/>
            <person name="Zhao C."/>
            <person name="Li S."/>
            <person name="Dong L."/>
            <person name="Huang Y."/>
            <person name="Li L."/>
            <person name="Xi Y."/>
            <person name="Qi Q."/>
            <person name="Li W."/>
            <person name="Zhang B."/>
            <person name="Hu W."/>
            <person name="Zhang Y."/>
            <person name="Tian X."/>
            <person name="Jiao Y."/>
            <person name="Liang X."/>
            <person name="Jin J."/>
            <person name="Gao L."/>
            <person name="Zheng W."/>
            <person name="Hao B."/>
            <person name="Liu S."/>
            <person name="Wang W."/>
            <person name="Yuan L."/>
            <person name="Cao M."/>
            <person name="McDermott J."/>
            <person name="Samudrala R."/>
            <person name="Wang J."/>
            <person name="Wong G.K."/>
            <person name="Yang H."/>
        </authorList>
    </citation>
    <scope>NUCLEOTIDE SEQUENCE [LARGE SCALE GENOMIC DNA]</scope>
</reference>
<dbReference type="EMBL" id="CM000142">
    <property type="protein sequence ID" value="EEE64427.1"/>
    <property type="molecule type" value="Genomic_DNA"/>
</dbReference>
<gene>
    <name evidence="1" type="ORF">OsJ_19271</name>
</gene>
<reference evidence="1" key="2">
    <citation type="submission" date="2008-12" db="EMBL/GenBank/DDBJ databases">
        <title>Improved gene annotation of the rice (Oryza sativa) genomes.</title>
        <authorList>
            <person name="Wang J."/>
            <person name="Li R."/>
            <person name="Fan W."/>
            <person name="Huang Q."/>
            <person name="Zhang J."/>
            <person name="Zhou Y."/>
            <person name="Hu Y."/>
            <person name="Zi S."/>
            <person name="Li J."/>
            <person name="Ni P."/>
            <person name="Zheng H."/>
            <person name="Zhang Y."/>
            <person name="Zhao M."/>
            <person name="Hao Q."/>
            <person name="McDermott J."/>
            <person name="Samudrala R."/>
            <person name="Kristiansen K."/>
            <person name="Wong G.K.-S."/>
        </authorList>
    </citation>
    <scope>NUCLEOTIDE SEQUENCE</scope>
</reference>
<dbReference type="PANTHER" id="PTHR36770">
    <property type="entry name" value="PHOTOSYSTEM I ASSEMBLY FACTOR PSA3, CHLOROPLASTIC"/>
    <property type="match status" value="1"/>
</dbReference>